<name>A0A840RKU2_9NEIS</name>
<evidence type="ECO:0000313" key="1">
    <source>
        <dbReference type="EMBL" id="MBB5193090.1"/>
    </source>
</evidence>
<reference evidence="1 2" key="1">
    <citation type="submission" date="2020-08" db="EMBL/GenBank/DDBJ databases">
        <title>Genomic Encyclopedia of Type Strains, Phase IV (KMG-IV): sequencing the most valuable type-strain genomes for metagenomic binning, comparative biology and taxonomic classification.</title>
        <authorList>
            <person name="Goeker M."/>
        </authorList>
    </citation>
    <scope>NUCLEOTIDE SEQUENCE [LARGE SCALE GENOMIC DNA]</scope>
    <source>
        <strain evidence="1 2">DSM 18233</strain>
    </source>
</reference>
<comment type="caution">
    <text evidence="1">The sequence shown here is derived from an EMBL/GenBank/DDBJ whole genome shotgun (WGS) entry which is preliminary data.</text>
</comment>
<organism evidence="1 2">
    <name type="scientific">Silvimonas terrae</name>
    <dbReference type="NCBI Taxonomy" id="300266"/>
    <lineage>
        <taxon>Bacteria</taxon>
        <taxon>Pseudomonadati</taxon>
        <taxon>Pseudomonadota</taxon>
        <taxon>Betaproteobacteria</taxon>
        <taxon>Neisseriales</taxon>
        <taxon>Chitinibacteraceae</taxon>
        <taxon>Silvimonas</taxon>
    </lineage>
</organism>
<gene>
    <name evidence="1" type="ORF">HNQ50_003844</name>
</gene>
<evidence type="ECO:0000313" key="2">
    <source>
        <dbReference type="Proteomes" id="UP000543030"/>
    </source>
</evidence>
<dbReference type="EMBL" id="JACHHN010000009">
    <property type="protein sequence ID" value="MBB5193090.1"/>
    <property type="molecule type" value="Genomic_DNA"/>
</dbReference>
<proteinExistence type="predicted"/>
<dbReference type="AlphaFoldDB" id="A0A840RKU2"/>
<sequence>MGGVRRVNPDLGDATSAHHHFVIPVLGGPLDSRLRGNDESRVCILLTHFMLHCGALANRLWSTMGNFSNIGRSLC</sequence>
<dbReference type="Proteomes" id="UP000543030">
    <property type="component" value="Unassembled WGS sequence"/>
</dbReference>
<accession>A0A840RKU2</accession>
<keyword evidence="2" id="KW-1185">Reference proteome</keyword>
<protein>
    <submittedName>
        <fullName evidence="1">Uncharacterized protein</fullName>
    </submittedName>
</protein>